<dbReference type="AlphaFoldDB" id="A0A1E5V1R3"/>
<dbReference type="EMBL" id="LWDX02054998">
    <property type="protein sequence ID" value="OEL18955.1"/>
    <property type="molecule type" value="Genomic_DNA"/>
</dbReference>
<comment type="caution">
    <text evidence="2">The sequence shown here is derived from an EMBL/GenBank/DDBJ whole genome shotgun (WGS) entry which is preliminary data.</text>
</comment>
<gene>
    <name evidence="2" type="ORF">BAE44_0020026</name>
</gene>
<evidence type="ECO:0000256" key="1">
    <source>
        <dbReference type="SAM" id="MobiDB-lite"/>
    </source>
</evidence>
<feature type="non-terminal residue" evidence="2">
    <location>
        <position position="1"/>
    </location>
</feature>
<accession>A0A1E5V1R3</accession>
<organism evidence="2 3">
    <name type="scientific">Dichanthelium oligosanthes</name>
    <dbReference type="NCBI Taxonomy" id="888268"/>
    <lineage>
        <taxon>Eukaryota</taxon>
        <taxon>Viridiplantae</taxon>
        <taxon>Streptophyta</taxon>
        <taxon>Embryophyta</taxon>
        <taxon>Tracheophyta</taxon>
        <taxon>Spermatophyta</taxon>
        <taxon>Magnoliopsida</taxon>
        <taxon>Liliopsida</taxon>
        <taxon>Poales</taxon>
        <taxon>Poaceae</taxon>
        <taxon>PACMAD clade</taxon>
        <taxon>Panicoideae</taxon>
        <taxon>Panicodae</taxon>
        <taxon>Paniceae</taxon>
        <taxon>Dichantheliinae</taxon>
        <taxon>Dichanthelium</taxon>
    </lineage>
</organism>
<feature type="region of interest" description="Disordered" evidence="1">
    <location>
        <begin position="11"/>
        <end position="60"/>
    </location>
</feature>
<protein>
    <submittedName>
        <fullName evidence="2">Uncharacterized protein</fullName>
    </submittedName>
</protein>
<dbReference type="Proteomes" id="UP000095767">
    <property type="component" value="Unassembled WGS sequence"/>
</dbReference>
<name>A0A1E5V1R3_9POAL</name>
<keyword evidence="3" id="KW-1185">Reference proteome</keyword>
<proteinExistence type="predicted"/>
<evidence type="ECO:0000313" key="2">
    <source>
        <dbReference type="EMBL" id="OEL18955.1"/>
    </source>
</evidence>
<sequence length="178" mass="19254">LSPTTACCFPRSCSARSCSASRPTSSAACASSAGHGGRSPPSRTSPRPTRPATRSSPASTLKAARSVSWTCAATWSSGYISWRTAGVWFSAAGSSTWSASHRYTAGTKKPIRIRPQHTTGEGTFAEWQNVCRVLFVGHSANHLFAECHTRQRKPHGKFILCRVPNTRHKKTLGKIYFA</sequence>
<evidence type="ECO:0000313" key="3">
    <source>
        <dbReference type="Proteomes" id="UP000095767"/>
    </source>
</evidence>
<reference evidence="2 3" key="1">
    <citation type="submission" date="2016-09" db="EMBL/GenBank/DDBJ databases">
        <title>The draft genome of Dichanthelium oligosanthes: A C3 panicoid grass species.</title>
        <authorList>
            <person name="Studer A.J."/>
            <person name="Schnable J.C."/>
            <person name="Brutnell T.P."/>
        </authorList>
    </citation>
    <scope>NUCLEOTIDE SEQUENCE [LARGE SCALE GENOMIC DNA]</scope>
    <source>
        <strain evidence="3">cv. Kellogg 1175</strain>
        <tissue evidence="2">Leaf</tissue>
    </source>
</reference>